<dbReference type="AlphaFoldDB" id="A0A8T0GMT3"/>
<evidence type="ECO:0000313" key="3">
    <source>
        <dbReference type="Proteomes" id="UP000822688"/>
    </source>
</evidence>
<comment type="caution">
    <text evidence="2">The sequence shown here is derived from an EMBL/GenBank/DDBJ whole genome shotgun (WGS) entry which is preliminary data.</text>
</comment>
<reference evidence="2" key="1">
    <citation type="submission" date="2020-06" db="EMBL/GenBank/DDBJ databases">
        <title>WGS assembly of Ceratodon purpureus strain R40.</title>
        <authorList>
            <person name="Carey S.B."/>
            <person name="Jenkins J."/>
            <person name="Shu S."/>
            <person name="Lovell J.T."/>
            <person name="Sreedasyam A."/>
            <person name="Maumus F."/>
            <person name="Tiley G.P."/>
            <person name="Fernandez-Pozo N."/>
            <person name="Barry K."/>
            <person name="Chen C."/>
            <person name="Wang M."/>
            <person name="Lipzen A."/>
            <person name="Daum C."/>
            <person name="Saski C.A."/>
            <person name="Payton A.C."/>
            <person name="Mcbreen J.C."/>
            <person name="Conrad R.E."/>
            <person name="Kollar L.M."/>
            <person name="Olsson S."/>
            <person name="Huttunen S."/>
            <person name="Landis J.B."/>
            <person name="Wickett N.J."/>
            <person name="Johnson M.G."/>
            <person name="Rensing S.A."/>
            <person name="Grimwood J."/>
            <person name="Schmutz J."/>
            <person name="Mcdaniel S.F."/>
        </authorList>
    </citation>
    <scope>NUCLEOTIDE SEQUENCE</scope>
    <source>
        <strain evidence="2">R40</strain>
    </source>
</reference>
<name>A0A8T0GMT3_CERPU</name>
<dbReference type="EMBL" id="CM026430">
    <property type="protein sequence ID" value="KAG0560851.1"/>
    <property type="molecule type" value="Genomic_DNA"/>
</dbReference>
<feature type="region of interest" description="Disordered" evidence="1">
    <location>
        <begin position="31"/>
        <end position="66"/>
    </location>
</feature>
<accession>A0A8T0GMT3</accession>
<proteinExistence type="predicted"/>
<gene>
    <name evidence="2" type="ORF">KC19_9G018900</name>
</gene>
<feature type="compositionally biased region" description="Basic and acidic residues" evidence="1">
    <location>
        <begin position="51"/>
        <end position="65"/>
    </location>
</feature>
<dbReference type="Proteomes" id="UP000822688">
    <property type="component" value="Chromosome 9"/>
</dbReference>
<organism evidence="2 3">
    <name type="scientific">Ceratodon purpureus</name>
    <name type="common">Fire moss</name>
    <name type="synonym">Dicranum purpureum</name>
    <dbReference type="NCBI Taxonomy" id="3225"/>
    <lineage>
        <taxon>Eukaryota</taxon>
        <taxon>Viridiplantae</taxon>
        <taxon>Streptophyta</taxon>
        <taxon>Embryophyta</taxon>
        <taxon>Bryophyta</taxon>
        <taxon>Bryophytina</taxon>
        <taxon>Bryopsida</taxon>
        <taxon>Dicranidae</taxon>
        <taxon>Pseudoditrichales</taxon>
        <taxon>Ditrichaceae</taxon>
        <taxon>Ceratodon</taxon>
    </lineage>
</organism>
<evidence type="ECO:0000256" key="1">
    <source>
        <dbReference type="SAM" id="MobiDB-lite"/>
    </source>
</evidence>
<sequence>MPSQVGKVESKKRVSQTYCQKQRVVKCNALEPVLEHGEAPSEKTSSACESAPKHACDDSQPEKRGKPMRMLMKLRDGYVKLMNDLSSGADLSGASSFYGCTGTDYPIGAMANSRLMKEDQEREIMIQAMQTQLAHSRQITTTMT</sequence>
<evidence type="ECO:0000313" key="2">
    <source>
        <dbReference type="EMBL" id="KAG0560851.1"/>
    </source>
</evidence>
<keyword evidence="3" id="KW-1185">Reference proteome</keyword>
<protein>
    <submittedName>
        <fullName evidence="2">Uncharacterized protein</fullName>
    </submittedName>
</protein>